<keyword evidence="5 9" id="KW-1133">Transmembrane helix</keyword>
<proteinExistence type="inferred from homology"/>
<dbReference type="PANTHER" id="PTHR43829:SF9">
    <property type="entry name" value="AQUAPORIN-9"/>
    <property type="match status" value="1"/>
</dbReference>
<feature type="transmembrane region" description="Helical" evidence="9">
    <location>
        <begin position="246"/>
        <end position="268"/>
    </location>
</feature>
<feature type="transmembrane region" description="Helical" evidence="9">
    <location>
        <begin position="56"/>
        <end position="75"/>
    </location>
</feature>
<dbReference type="OMA" id="CDSIRRH"/>
<evidence type="ECO:0000256" key="1">
    <source>
        <dbReference type="ARBA" id="ARBA00004141"/>
    </source>
</evidence>
<dbReference type="GO" id="GO:0006833">
    <property type="term" value="P:water transport"/>
    <property type="evidence" value="ECO:0000318"/>
    <property type="project" value="GO_Central"/>
</dbReference>
<dbReference type="EnsemblMetazoa" id="XM_030977400">
    <property type="protein sequence ID" value="XP_030833260"/>
    <property type="gene ID" value="LOC591873"/>
</dbReference>
<dbReference type="GO" id="GO:0015250">
    <property type="term" value="F:water channel activity"/>
    <property type="evidence" value="ECO:0000318"/>
    <property type="project" value="GO_Central"/>
</dbReference>
<feature type="compositionally biased region" description="Basic and acidic residues" evidence="8">
    <location>
        <begin position="281"/>
        <end position="304"/>
    </location>
</feature>
<keyword evidence="6 9" id="KW-0472">Membrane</keyword>
<comment type="similarity">
    <text evidence="2 7">Belongs to the MIP/aquaporin (TC 1.A.8) family.</text>
</comment>
<comment type="subcellular location">
    <subcellularLocation>
        <location evidence="1">Membrane</location>
        <topology evidence="1">Multi-pass membrane protein</topology>
    </subcellularLocation>
</comment>
<dbReference type="GO" id="GO:0015254">
    <property type="term" value="F:glycerol channel activity"/>
    <property type="evidence" value="ECO:0000318"/>
    <property type="project" value="GO_Central"/>
</dbReference>
<dbReference type="GO" id="GO:0015793">
    <property type="term" value="P:glycerol transmembrane transport"/>
    <property type="evidence" value="ECO:0000318"/>
    <property type="project" value="GO_Central"/>
</dbReference>
<evidence type="ECO:0000256" key="2">
    <source>
        <dbReference type="ARBA" id="ARBA00006175"/>
    </source>
</evidence>
<keyword evidence="3 7" id="KW-0813">Transport</keyword>
<dbReference type="Pfam" id="PF00230">
    <property type="entry name" value="MIP"/>
    <property type="match status" value="1"/>
</dbReference>
<protein>
    <submittedName>
        <fullName evidence="10">Uncharacterized protein</fullName>
    </submittedName>
</protein>
<evidence type="ECO:0000256" key="7">
    <source>
        <dbReference type="RuleBase" id="RU000477"/>
    </source>
</evidence>
<organism evidence="10 11">
    <name type="scientific">Strongylocentrotus purpuratus</name>
    <name type="common">Purple sea urchin</name>
    <dbReference type="NCBI Taxonomy" id="7668"/>
    <lineage>
        <taxon>Eukaryota</taxon>
        <taxon>Metazoa</taxon>
        <taxon>Echinodermata</taxon>
        <taxon>Eleutherozoa</taxon>
        <taxon>Echinozoa</taxon>
        <taxon>Echinoidea</taxon>
        <taxon>Euechinoidea</taxon>
        <taxon>Echinacea</taxon>
        <taxon>Camarodonta</taxon>
        <taxon>Echinidea</taxon>
        <taxon>Strongylocentrotidae</taxon>
        <taxon>Strongylocentrotus</taxon>
    </lineage>
</organism>
<dbReference type="SUPFAM" id="SSF81338">
    <property type="entry name" value="Aquaporin-like"/>
    <property type="match status" value="1"/>
</dbReference>
<dbReference type="InParanoid" id="A0A7M7N9R1"/>
<dbReference type="PRINTS" id="PR00783">
    <property type="entry name" value="MINTRINSICP"/>
</dbReference>
<dbReference type="GO" id="GO:0005886">
    <property type="term" value="C:plasma membrane"/>
    <property type="evidence" value="ECO:0000318"/>
    <property type="project" value="GO_Central"/>
</dbReference>
<reference evidence="11" key="1">
    <citation type="submission" date="2015-02" db="EMBL/GenBank/DDBJ databases">
        <title>Genome sequencing for Strongylocentrotus purpuratus.</title>
        <authorList>
            <person name="Murali S."/>
            <person name="Liu Y."/>
            <person name="Vee V."/>
            <person name="English A."/>
            <person name="Wang M."/>
            <person name="Skinner E."/>
            <person name="Han Y."/>
            <person name="Muzny D.M."/>
            <person name="Worley K.C."/>
            <person name="Gibbs R.A."/>
        </authorList>
    </citation>
    <scope>NUCLEOTIDE SEQUENCE</scope>
</reference>
<feature type="transmembrane region" description="Helical" evidence="9">
    <location>
        <begin position="103"/>
        <end position="123"/>
    </location>
</feature>
<dbReference type="Proteomes" id="UP000007110">
    <property type="component" value="Unassembled WGS sequence"/>
</dbReference>
<reference evidence="10" key="2">
    <citation type="submission" date="2021-01" db="UniProtKB">
        <authorList>
            <consortium name="EnsemblMetazoa"/>
        </authorList>
    </citation>
    <scope>IDENTIFICATION</scope>
</reference>
<evidence type="ECO:0000256" key="4">
    <source>
        <dbReference type="ARBA" id="ARBA00022692"/>
    </source>
</evidence>
<dbReference type="AlphaFoldDB" id="A0A7M7N9R1"/>
<sequence>MGMDKMKTWMKKILSVITIRSDLGRCLMAEFYSTFMLSVFLRAAIAQDLTSGTGSVFNIAFTAGMGVAFAIYSSFGVSGGHINLAVSIGVAVLGKLPWKRVPVYYLAQLAGGFVGAVLVYAVYQDAFDDFDGGERQAFGPNGTAAIFATFPQLYLSVTTGFFEQVLSTALFLAIIGAVLDHRNVPPPLNWAPFFFGLIILALVMTFGHNAGAPLNPSIDLSGRLCLGVMGYGAEVWVLADGTHDGVHWWLIPIFGPAIGGAVGSWAYYLAIELHHPPVDEKEDATDYKEKIELEKKDGMPKTHAAEIQYPLLPERDSQTSV</sequence>
<feature type="region of interest" description="Disordered" evidence="8">
    <location>
        <begin position="281"/>
        <end position="321"/>
    </location>
</feature>
<keyword evidence="4 7" id="KW-0812">Transmembrane</keyword>
<evidence type="ECO:0000256" key="8">
    <source>
        <dbReference type="SAM" id="MobiDB-lite"/>
    </source>
</evidence>
<dbReference type="GO" id="GO:0015204">
    <property type="term" value="F:urea transmembrane transporter activity"/>
    <property type="evidence" value="ECO:0000318"/>
    <property type="project" value="GO_Central"/>
</dbReference>
<dbReference type="KEGG" id="spu:591873"/>
<dbReference type="GO" id="GO:0016323">
    <property type="term" value="C:basolateral plasma membrane"/>
    <property type="evidence" value="ECO:0000318"/>
    <property type="project" value="GO_Central"/>
</dbReference>
<dbReference type="InterPro" id="IPR000425">
    <property type="entry name" value="MIP"/>
</dbReference>
<name>A0A7M7N9R1_STRPU</name>
<evidence type="ECO:0000256" key="6">
    <source>
        <dbReference type="ARBA" id="ARBA00023136"/>
    </source>
</evidence>
<feature type="transmembrane region" description="Helical" evidence="9">
    <location>
        <begin position="191"/>
        <end position="208"/>
    </location>
</feature>
<dbReference type="Gene3D" id="1.20.1080.10">
    <property type="entry name" value="Glycerol uptake facilitator protein"/>
    <property type="match status" value="1"/>
</dbReference>
<feature type="transmembrane region" description="Helical" evidence="9">
    <location>
        <begin position="161"/>
        <end position="179"/>
    </location>
</feature>
<dbReference type="PANTHER" id="PTHR43829">
    <property type="entry name" value="AQUAPORIN OR AQUAGLYCEROPORIN RELATED"/>
    <property type="match status" value="1"/>
</dbReference>
<evidence type="ECO:0000313" key="11">
    <source>
        <dbReference type="Proteomes" id="UP000007110"/>
    </source>
</evidence>
<evidence type="ECO:0000256" key="9">
    <source>
        <dbReference type="SAM" id="Phobius"/>
    </source>
</evidence>
<evidence type="ECO:0000256" key="3">
    <source>
        <dbReference type="ARBA" id="ARBA00022448"/>
    </source>
</evidence>
<dbReference type="InterPro" id="IPR050363">
    <property type="entry name" value="MIP/Aquaporin"/>
</dbReference>
<dbReference type="RefSeq" id="XP_030833260.1">
    <property type="nucleotide sequence ID" value="XM_030977400.1"/>
</dbReference>
<evidence type="ECO:0000256" key="5">
    <source>
        <dbReference type="ARBA" id="ARBA00022989"/>
    </source>
</evidence>
<accession>A0A7M7N9R1</accession>
<keyword evidence="11" id="KW-1185">Reference proteome</keyword>
<evidence type="ECO:0000313" key="10">
    <source>
        <dbReference type="EnsemblMetazoa" id="XP_030833260"/>
    </source>
</evidence>
<dbReference type="InterPro" id="IPR023271">
    <property type="entry name" value="Aquaporin-like"/>
</dbReference>
<dbReference type="OrthoDB" id="3222at2759"/>
<dbReference type="GeneID" id="591873"/>